<dbReference type="CDD" id="cd22363">
    <property type="entry name" value="tRNA-intron_lyase_C"/>
    <property type="match status" value="1"/>
</dbReference>
<dbReference type="Pfam" id="PF26577">
    <property type="entry name" value="TSEN34_N"/>
    <property type="match status" value="1"/>
</dbReference>
<evidence type="ECO:0000256" key="4">
    <source>
        <dbReference type="PIRNR" id="PIRNR017250"/>
    </source>
</evidence>
<accession>A0AAV5R6Y5</accession>
<name>A0AAV5R6Y5_PICKL</name>
<keyword evidence="9" id="KW-0540">Nuclease</keyword>
<feature type="active site" evidence="5">
    <location>
        <position position="298"/>
    </location>
</feature>
<dbReference type="Gene3D" id="3.40.1350.10">
    <property type="match status" value="1"/>
</dbReference>
<evidence type="ECO:0000313" key="9">
    <source>
        <dbReference type="EMBL" id="GMM46414.1"/>
    </source>
</evidence>
<evidence type="ECO:0000259" key="8">
    <source>
        <dbReference type="Pfam" id="PF26577"/>
    </source>
</evidence>
<dbReference type="InterPro" id="IPR006677">
    <property type="entry name" value="tRNA_intron_Endonuc_cat-like"/>
</dbReference>
<evidence type="ECO:0000256" key="1">
    <source>
        <dbReference type="ARBA" id="ARBA00008078"/>
    </source>
</evidence>
<dbReference type="GO" id="GO:0003676">
    <property type="term" value="F:nucleic acid binding"/>
    <property type="evidence" value="ECO:0007669"/>
    <property type="project" value="InterPro"/>
</dbReference>
<evidence type="ECO:0000256" key="3">
    <source>
        <dbReference type="ARBA" id="ARBA00023239"/>
    </source>
</evidence>
<keyword evidence="9" id="KW-0378">Hydrolase</keyword>
<gene>
    <name evidence="9" type="ORF">DAPK24_029890</name>
</gene>
<keyword evidence="9" id="KW-0255">Endonuclease</keyword>
<feature type="active site" evidence="5">
    <location>
        <position position="330"/>
    </location>
</feature>
<protein>
    <recommendedName>
        <fullName evidence="4">tRNA-splicing endonuclease subunit Sen34</fullName>
        <ecNumber evidence="4">4.6.1.16</ecNumber>
    </recommendedName>
</protein>
<evidence type="ECO:0000313" key="10">
    <source>
        <dbReference type="Proteomes" id="UP001378960"/>
    </source>
</evidence>
<dbReference type="PANTHER" id="PTHR13070">
    <property type="entry name" value="TRNA-SPLICING ENDONUCLEASE SUBUNIT SEN34-RELATED"/>
    <property type="match status" value="1"/>
</dbReference>
<dbReference type="InterPro" id="IPR036167">
    <property type="entry name" value="tRNA_intron_Endo_cat-like_sf"/>
</dbReference>
<sequence>MENKNLTKLNSSNNIARRSSPLIQEIVSEDNINDDDRIPIYINGDHVLIFNLQDMKKLSIEYGIVGQLSGTLPLAPQQNSLLGFPWRLTIYETLWLYNKGIVKLVLLNENNKQLDKILNDENYQGEMINKLSNKLDKWRNEKQREIEEQMKRLNIIRPNKNKLHIKSLDNLKMKTNSSSMTDLQQVVEDNQRKEKAIKDAKLEEREIEERSKRNKIVFMETPTYDEFIDNNNDQYLNEEQLIEQLINKEIEDCTINRDQLINNYQMFKYLKSKGLMMLPGMRFGGIFVSYPGDPLRYHAHQIINSLDYYNDDINLKKLCNRGRLATGVRKVWVVGGIVKEDKEDKDSTESMKCFSIEWAGF</sequence>
<dbReference type="PIRSF" id="PIRSF017250">
    <property type="entry name" value="tRNA_splic_SEN34"/>
    <property type="match status" value="1"/>
</dbReference>
<dbReference type="SUPFAM" id="SSF53032">
    <property type="entry name" value="tRNA-intron endonuclease catalytic domain-like"/>
    <property type="match status" value="1"/>
</dbReference>
<keyword evidence="10" id="KW-1185">Reference proteome</keyword>
<dbReference type="PANTHER" id="PTHR13070:SF0">
    <property type="entry name" value="TRNA-SPLICING ENDONUCLEASE SUBUNIT SEN34"/>
    <property type="match status" value="1"/>
</dbReference>
<dbReference type="GO" id="GO:0000213">
    <property type="term" value="F:tRNA-intron lyase activity"/>
    <property type="evidence" value="ECO:0007669"/>
    <property type="project" value="UniProtKB-UniRule"/>
</dbReference>
<proteinExistence type="inferred from homology"/>
<evidence type="ECO:0000256" key="2">
    <source>
        <dbReference type="ARBA" id="ARBA00022694"/>
    </source>
</evidence>
<comment type="caution">
    <text evidence="9">The sequence shown here is derived from an EMBL/GenBank/DDBJ whole genome shotgun (WGS) entry which is preliminary data.</text>
</comment>
<dbReference type="GO" id="GO:0000379">
    <property type="term" value="P:tRNA-type intron splice site recognition and cleavage"/>
    <property type="evidence" value="ECO:0007669"/>
    <property type="project" value="UniProtKB-UniRule"/>
</dbReference>
<organism evidence="9 10">
    <name type="scientific">Pichia kluyveri</name>
    <name type="common">Yeast</name>
    <dbReference type="NCBI Taxonomy" id="36015"/>
    <lineage>
        <taxon>Eukaryota</taxon>
        <taxon>Fungi</taxon>
        <taxon>Dikarya</taxon>
        <taxon>Ascomycota</taxon>
        <taxon>Saccharomycotina</taxon>
        <taxon>Pichiomycetes</taxon>
        <taxon>Pichiales</taxon>
        <taxon>Pichiaceae</taxon>
        <taxon>Pichia</taxon>
    </lineage>
</organism>
<feature type="domain" description="tRNA intron endonuclease catalytic" evidence="7">
    <location>
        <begin position="262"/>
        <end position="339"/>
    </location>
</feature>
<evidence type="ECO:0000256" key="5">
    <source>
        <dbReference type="PIRSR" id="PIRSR017250-50"/>
    </source>
</evidence>
<feature type="active site" evidence="5">
    <location>
        <position position="290"/>
    </location>
</feature>
<dbReference type="GO" id="GO:0000214">
    <property type="term" value="C:tRNA-intron endonuclease complex"/>
    <property type="evidence" value="ECO:0007669"/>
    <property type="project" value="UniProtKB-UniRule"/>
</dbReference>
<dbReference type="InterPro" id="IPR016690">
    <property type="entry name" value="TSEN34"/>
</dbReference>
<comment type="function">
    <text evidence="4">Constitutes one of the two catalytic subunit of the tRNA-splicing endonuclease complex, a complex responsible for identification and cleavage of the splice sites in pre-tRNA. It cleaves pre-tRNA at the 5'- and 3'-splice sites to release the intron. The products are an intron and two tRNA half-molecules bearing 2',3'-cyclic phosphate and 5'-OH termini. There are no conserved sequences at the splice sites, but the intron is invariably located at the same site in the gene, placing the splice sites an invariant distance from the constant structural features of the tRNA body.</text>
</comment>
<evidence type="ECO:0000256" key="6">
    <source>
        <dbReference type="SAM" id="Coils"/>
    </source>
</evidence>
<dbReference type="Pfam" id="PF01974">
    <property type="entry name" value="tRNA_int_endo"/>
    <property type="match status" value="1"/>
</dbReference>
<dbReference type="Proteomes" id="UP001378960">
    <property type="component" value="Unassembled WGS sequence"/>
</dbReference>
<keyword evidence="6" id="KW-0175">Coiled coil</keyword>
<keyword evidence="3 4" id="KW-0456">Lyase</keyword>
<reference evidence="9 10" key="1">
    <citation type="journal article" date="2023" name="Elife">
        <title>Identification of key yeast species and microbe-microbe interactions impacting larval growth of Drosophila in the wild.</title>
        <authorList>
            <person name="Mure A."/>
            <person name="Sugiura Y."/>
            <person name="Maeda R."/>
            <person name="Honda K."/>
            <person name="Sakurai N."/>
            <person name="Takahashi Y."/>
            <person name="Watada M."/>
            <person name="Katoh T."/>
            <person name="Gotoh A."/>
            <person name="Gotoh Y."/>
            <person name="Taniguchi I."/>
            <person name="Nakamura K."/>
            <person name="Hayashi T."/>
            <person name="Katayama T."/>
            <person name="Uemura T."/>
            <person name="Hattori Y."/>
        </authorList>
    </citation>
    <scope>NUCLEOTIDE SEQUENCE [LARGE SCALE GENOMIC DNA]</scope>
    <source>
        <strain evidence="9 10">PK-24</strain>
    </source>
</reference>
<dbReference type="EC" id="4.6.1.16" evidence="4"/>
<evidence type="ECO:0000259" key="7">
    <source>
        <dbReference type="Pfam" id="PF01974"/>
    </source>
</evidence>
<dbReference type="InterPro" id="IPR059049">
    <property type="entry name" value="TSEN34_N"/>
</dbReference>
<keyword evidence="2 4" id="KW-0819">tRNA processing</keyword>
<comment type="similarity">
    <text evidence="1 4">Belongs to the tRNA-intron endonuclease family.</text>
</comment>
<dbReference type="EMBL" id="BTGB01000003">
    <property type="protein sequence ID" value="GMM46414.1"/>
    <property type="molecule type" value="Genomic_DNA"/>
</dbReference>
<dbReference type="InterPro" id="IPR011856">
    <property type="entry name" value="tRNA_endonuc-like_dom_sf"/>
</dbReference>
<dbReference type="AlphaFoldDB" id="A0AAV5R6Y5"/>
<feature type="coiled-coil region" evidence="6">
    <location>
        <begin position="183"/>
        <end position="248"/>
    </location>
</feature>
<feature type="domain" description="TSEN34 N-terminal" evidence="8">
    <location>
        <begin position="38"/>
        <end position="105"/>
    </location>
</feature>